<feature type="chain" id="PRO_5020478545" evidence="1">
    <location>
        <begin position="23"/>
        <end position="162"/>
    </location>
</feature>
<dbReference type="InterPro" id="IPR050904">
    <property type="entry name" value="Adhesion/Biosynth-related"/>
</dbReference>
<feature type="signal peptide" evidence="1">
    <location>
        <begin position="1"/>
        <end position="22"/>
    </location>
</feature>
<name>A0A4Q8CZG0_9GAMM</name>
<evidence type="ECO:0000313" key="4">
    <source>
        <dbReference type="Proteomes" id="UP000292298"/>
    </source>
</evidence>
<proteinExistence type="predicted"/>
<dbReference type="InterPro" id="IPR036378">
    <property type="entry name" value="FAS1_dom_sf"/>
</dbReference>
<dbReference type="PROSITE" id="PS50213">
    <property type="entry name" value="FAS1"/>
    <property type="match status" value="1"/>
</dbReference>
<evidence type="ECO:0000313" key="3">
    <source>
        <dbReference type="EMBL" id="RZU98416.1"/>
    </source>
</evidence>
<organism evidence="3 4">
    <name type="scientific">Spiribacter vilamensis</name>
    <dbReference type="NCBI Taxonomy" id="531306"/>
    <lineage>
        <taxon>Bacteria</taxon>
        <taxon>Pseudomonadati</taxon>
        <taxon>Pseudomonadota</taxon>
        <taxon>Gammaproteobacteria</taxon>
        <taxon>Chromatiales</taxon>
        <taxon>Ectothiorhodospiraceae</taxon>
        <taxon>Spiribacter</taxon>
    </lineage>
</organism>
<dbReference type="Proteomes" id="UP000292298">
    <property type="component" value="Unassembled WGS sequence"/>
</dbReference>
<dbReference type="SUPFAM" id="SSF82153">
    <property type="entry name" value="FAS1 domain"/>
    <property type="match status" value="1"/>
</dbReference>
<sequence length="162" mass="16628">MINLIKAIAATAFLAIGITVNADEHDGAMGKDIVDTAIGADDFNTLVTAVQAADLVETLKGEGPFTVFAPTDEAFAAIPESDLEALLADKDQLTAVLTYHVVSGKVMAEDVVGLDSATTVQGSDVSIEVVDGNVMIDGATVVTTDIEASNGVIHVIDGVLMP</sequence>
<evidence type="ECO:0000259" key="2">
    <source>
        <dbReference type="PROSITE" id="PS50213"/>
    </source>
</evidence>
<dbReference type="InterPro" id="IPR000782">
    <property type="entry name" value="FAS1_domain"/>
</dbReference>
<protein>
    <submittedName>
        <fullName evidence="3">Putative surface protein with fasciclin (FAS1) repeats</fullName>
    </submittedName>
</protein>
<feature type="domain" description="FAS1" evidence="2">
    <location>
        <begin position="30"/>
        <end position="160"/>
    </location>
</feature>
<gene>
    <name evidence="3" type="ORF">EV698_0662</name>
</gene>
<dbReference type="OrthoDB" id="9800666at2"/>
<dbReference type="FunFam" id="2.30.180.10:FF:000019">
    <property type="entry name" value="Cell surface lipoprotein"/>
    <property type="match status" value="1"/>
</dbReference>
<reference evidence="3 4" key="1">
    <citation type="submission" date="2019-02" db="EMBL/GenBank/DDBJ databases">
        <title>Genomic Encyclopedia of Type Strains, Phase IV (KMG-IV): sequencing the most valuable type-strain genomes for metagenomic binning, comparative biology and taxonomic classification.</title>
        <authorList>
            <person name="Goeker M."/>
        </authorList>
    </citation>
    <scope>NUCLEOTIDE SEQUENCE [LARGE SCALE GENOMIC DNA]</scope>
    <source>
        <strain evidence="3 4">DSM 21056</strain>
    </source>
</reference>
<dbReference type="AlphaFoldDB" id="A0A4Q8CZG0"/>
<dbReference type="PANTHER" id="PTHR10900">
    <property type="entry name" value="PERIOSTIN-RELATED"/>
    <property type="match status" value="1"/>
</dbReference>
<keyword evidence="4" id="KW-1185">Reference proteome</keyword>
<accession>A0A4Q8CZG0</accession>
<dbReference type="EMBL" id="SHLI01000001">
    <property type="protein sequence ID" value="RZU98416.1"/>
    <property type="molecule type" value="Genomic_DNA"/>
</dbReference>
<dbReference type="GO" id="GO:0005615">
    <property type="term" value="C:extracellular space"/>
    <property type="evidence" value="ECO:0007669"/>
    <property type="project" value="TreeGrafter"/>
</dbReference>
<dbReference type="PANTHER" id="PTHR10900:SF77">
    <property type="entry name" value="FI19380P1"/>
    <property type="match status" value="1"/>
</dbReference>
<dbReference type="RefSeq" id="WP_130502730.1">
    <property type="nucleotide sequence ID" value="NZ_SHLI01000001.1"/>
</dbReference>
<comment type="caution">
    <text evidence="3">The sequence shown here is derived from an EMBL/GenBank/DDBJ whole genome shotgun (WGS) entry which is preliminary data.</text>
</comment>
<dbReference type="Pfam" id="PF02469">
    <property type="entry name" value="Fasciclin"/>
    <property type="match status" value="1"/>
</dbReference>
<keyword evidence="1" id="KW-0732">Signal</keyword>
<evidence type="ECO:0000256" key="1">
    <source>
        <dbReference type="SAM" id="SignalP"/>
    </source>
</evidence>
<dbReference type="Gene3D" id="2.30.180.10">
    <property type="entry name" value="FAS1 domain"/>
    <property type="match status" value="1"/>
</dbReference>
<dbReference type="SMART" id="SM00554">
    <property type="entry name" value="FAS1"/>
    <property type="match status" value="1"/>
</dbReference>